<comment type="caution">
    <text evidence="8">The sequence shown here is derived from an EMBL/GenBank/DDBJ whole genome shotgun (WGS) entry which is preliminary data.</text>
</comment>
<evidence type="ECO:0000259" key="7">
    <source>
        <dbReference type="Pfam" id="PF08044"/>
    </source>
</evidence>
<feature type="transmembrane region" description="Helical" evidence="5">
    <location>
        <begin position="97"/>
        <end position="115"/>
    </location>
</feature>
<reference evidence="9" key="1">
    <citation type="journal article" date="2019" name="Int. J. Syst. Evol. Microbiol.">
        <title>The Global Catalogue of Microorganisms (GCM) 10K type strain sequencing project: providing services to taxonomists for standard genome sequencing and annotation.</title>
        <authorList>
            <consortium name="The Broad Institute Genomics Platform"/>
            <consortium name="The Broad Institute Genome Sequencing Center for Infectious Disease"/>
            <person name="Wu L."/>
            <person name="Ma J."/>
        </authorList>
    </citation>
    <scope>NUCLEOTIDE SEQUENCE [LARGE SCALE GENOMIC DNA]</scope>
    <source>
        <strain evidence="9">IBRC-M 10906</strain>
    </source>
</reference>
<sequence>MTSDPDPERLRIGTAEREEATRLLADHFAEGRLTTSEYDERVSAALAAQTRADIRPLFADLPAPEPAFLRPPPLEPYRYPTSLAPSADRGTSDRSRIVAGVLQIVLPFGVGRFYTGQKGLALAQLLVTLFTFGMGAIWPFIDGILLLVNGGEDGRGRRLRD</sequence>
<accession>A0ABW5W5Y2</accession>
<dbReference type="InterPro" id="IPR007829">
    <property type="entry name" value="TM2"/>
</dbReference>
<dbReference type="InterPro" id="IPR012551">
    <property type="entry name" value="DUF1707_SHOCT-like"/>
</dbReference>
<evidence type="ECO:0000256" key="3">
    <source>
        <dbReference type="ARBA" id="ARBA00022989"/>
    </source>
</evidence>
<feature type="domain" description="TM2" evidence="6">
    <location>
        <begin position="93"/>
        <end position="144"/>
    </location>
</feature>
<dbReference type="Proteomes" id="UP001597478">
    <property type="component" value="Unassembled WGS sequence"/>
</dbReference>
<feature type="domain" description="DUF1707" evidence="7">
    <location>
        <begin position="10"/>
        <end position="62"/>
    </location>
</feature>
<dbReference type="EMBL" id="JBHUOF010000005">
    <property type="protein sequence ID" value="MFD2798859.1"/>
    <property type="molecule type" value="Genomic_DNA"/>
</dbReference>
<keyword evidence="2 5" id="KW-0812">Transmembrane</keyword>
<dbReference type="PANTHER" id="PTHR40763:SF4">
    <property type="entry name" value="DUF1707 DOMAIN-CONTAINING PROTEIN"/>
    <property type="match status" value="1"/>
</dbReference>
<dbReference type="PANTHER" id="PTHR40763">
    <property type="entry name" value="MEMBRANE PROTEIN-RELATED"/>
    <property type="match status" value="1"/>
</dbReference>
<evidence type="ECO:0000256" key="1">
    <source>
        <dbReference type="ARBA" id="ARBA00004141"/>
    </source>
</evidence>
<evidence type="ECO:0000256" key="2">
    <source>
        <dbReference type="ARBA" id="ARBA00022692"/>
    </source>
</evidence>
<dbReference type="RefSeq" id="WP_377389001.1">
    <property type="nucleotide sequence ID" value="NZ_JBHSAN010000014.1"/>
</dbReference>
<evidence type="ECO:0000313" key="9">
    <source>
        <dbReference type="Proteomes" id="UP001597478"/>
    </source>
</evidence>
<gene>
    <name evidence="8" type="ORF">ACFS2C_05580</name>
</gene>
<evidence type="ECO:0000256" key="5">
    <source>
        <dbReference type="SAM" id="Phobius"/>
    </source>
</evidence>
<keyword evidence="4 5" id="KW-0472">Membrane</keyword>
<evidence type="ECO:0000259" key="6">
    <source>
        <dbReference type="Pfam" id="PF05154"/>
    </source>
</evidence>
<keyword evidence="3 5" id="KW-1133">Transmembrane helix</keyword>
<proteinExistence type="predicted"/>
<comment type="subcellular location">
    <subcellularLocation>
        <location evidence="1">Membrane</location>
        <topology evidence="1">Multi-pass membrane protein</topology>
    </subcellularLocation>
</comment>
<dbReference type="Pfam" id="PF05154">
    <property type="entry name" value="TM2"/>
    <property type="match status" value="1"/>
</dbReference>
<dbReference type="Pfam" id="PF08044">
    <property type="entry name" value="DUF1707"/>
    <property type="match status" value="1"/>
</dbReference>
<feature type="transmembrane region" description="Helical" evidence="5">
    <location>
        <begin position="121"/>
        <end position="148"/>
    </location>
</feature>
<protein>
    <submittedName>
        <fullName evidence="8">DUF1707 domain-containing protein</fullName>
    </submittedName>
</protein>
<keyword evidence="9" id="KW-1185">Reference proteome</keyword>
<evidence type="ECO:0000256" key="4">
    <source>
        <dbReference type="ARBA" id="ARBA00023136"/>
    </source>
</evidence>
<organism evidence="8 9">
    <name type="scientific">Prauserella oleivorans</name>
    <dbReference type="NCBI Taxonomy" id="1478153"/>
    <lineage>
        <taxon>Bacteria</taxon>
        <taxon>Bacillati</taxon>
        <taxon>Actinomycetota</taxon>
        <taxon>Actinomycetes</taxon>
        <taxon>Pseudonocardiales</taxon>
        <taxon>Pseudonocardiaceae</taxon>
        <taxon>Prauserella</taxon>
    </lineage>
</organism>
<name>A0ABW5W5Y2_9PSEU</name>
<evidence type="ECO:0000313" key="8">
    <source>
        <dbReference type="EMBL" id="MFD2798859.1"/>
    </source>
</evidence>